<protein>
    <submittedName>
        <fullName evidence="2">Glycosyltransferase</fullName>
    </submittedName>
</protein>
<keyword evidence="2" id="KW-0808">Transferase</keyword>
<evidence type="ECO:0000259" key="1">
    <source>
        <dbReference type="Pfam" id="PF00534"/>
    </source>
</evidence>
<comment type="caution">
    <text evidence="2">The sequence shown here is derived from an EMBL/GenBank/DDBJ whole genome shotgun (WGS) entry which is preliminary data.</text>
</comment>
<reference evidence="2 3" key="1">
    <citation type="journal article" date="2015" name="Nature">
        <title>rRNA introns, odd ribosomes, and small enigmatic genomes across a large radiation of phyla.</title>
        <authorList>
            <person name="Brown C.T."/>
            <person name="Hug L.A."/>
            <person name="Thomas B.C."/>
            <person name="Sharon I."/>
            <person name="Castelle C.J."/>
            <person name="Singh A."/>
            <person name="Wilkins M.J."/>
            <person name="Williams K.H."/>
            <person name="Banfield J.F."/>
        </authorList>
    </citation>
    <scope>NUCLEOTIDE SEQUENCE [LARGE SCALE GENOMIC DNA]</scope>
</reference>
<dbReference type="PANTHER" id="PTHR12526">
    <property type="entry name" value="GLYCOSYLTRANSFERASE"/>
    <property type="match status" value="1"/>
</dbReference>
<dbReference type="EMBL" id="LBWA01000015">
    <property type="protein sequence ID" value="KKQ97234.1"/>
    <property type="molecule type" value="Genomic_DNA"/>
</dbReference>
<dbReference type="Pfam" id="PF00534">
    <property type="entry name" value="Glycos_transf_1"/>
    <property type="match status" value="1"/>
</dbReference>
<dbReference type="InterPro" id="IPR001296">
    <property type="entry name" value="Glyco_trans_1"/>
</dbReference>
<dbReference type="Proteomes" id="UP000034325">
    <property type="component" value="Unassembled WGS sequence"/>
</dbReference>
<gene>
    <name evidence="2" type="ORF">UT23_C0015G0004</name>
</gene>
<proteinExistence type="predicted"/>
<feature type="domain" description="Glycosyl transferase family 1" evidence="1">
    <location>
        <begin position="197"/>
        <end position="312"/>
    </location>
</feature>
<dbReference type="CDD" id="cd03801">
    <property type="entry name" value="GT4_PimA-like"/>
    <property type="match status" value="1"/>
</dbReference>
<organism evidence="2 3">
    <name type="scientific">Candidatus Woesebacteria bacterium GW2011_GWA1_39_12</name>
    <dbReference type="NCBI Taxonomy" id="1618549"/>
    <lineage>
        <taxon>Bacteria</taxon>
        <taxon>Candidatus Woeseibacteriota</taxon>
    </lineage>
</organism>
<dbReference type="GO" id="GO:0016757">
    <property type="term" value="F:glycosyltransferase activity"/>
    <property type="evidence" value="ECO:0007669"/>
    <property type="project" value="InterPro"/>
</dbReference>
<evidence type="ECO:0000313" key="3">
    <source>
        <dbReference type="Proteomes" id="UP000034325"/>
    </source>
</evidence>
<accession>A0A0G0PGK0</accession>
<dbReference type="Gene3D" id="3.40.50.2000">
    <property type="entry name" value="Glycogen Phosphorylase B"/>
    <property type="match status" value="2"/>
</dbReference>
<name>A0A0G0PGK0_9BACT</name>
<evidence type="ECO:0000313" key="2">
    <source>
        <dbReference type="EMBL" id="KKQ97234.1"/>
    </source>
</evidence>
<sequence>MKKLRIGHIAYTYKPLIGGAETYLSNLLDLLSQRVSSQRVYQAKNNWAKGKELKLVPVWKIFRRKPLYFYNILLNLYFPSLMKEDVLIVSDPFHFWPVFWHPHTVVISHGIRWDRPQKSEALYRGVHLASAKFAMKFAHKIVANDSNFYRSLGIPLKPKEGMFSEVVKNRWFIPNCVDTKIFTKTKTFGDLVNLNPILVPRNIVRGRGIHLALEAFKDFNKRYKYTNLVICGGASDPNYIVEIYQQIHNLNLVGKVYFLGSVNWKEMPKIYSSSLMSVIPTLYEEGTSLSALESMSCGVATLSTNVGGLPDLPTIKSSVDPMELAQKMVYVFKNRDKIAKEQLSEVRKTYNLKNFKQAWFKVIGE</sequence>
<dbReference type="SUPFAM" id="SSF53756">
    <property type="entry name" value="UDP-Glycosyltransferase/glycogen phosphorylase"/>
    <property type="match status" value="1"/>
</dbReference>
<dbReference type="AlphaFoldDB" id="A0A0G0PGK0"/>